<keyword evidence="1" id="KW-0812">Transmembrane</keyword>
<organism evidence="2 3">
    <name type="scientific">Salmonella phage vB_SalM_PC127</name>
    <dbReference type="NCBI Taxonomy" id="2961705"/>
    <lineage>
        <taxon>Viruses</taxon>
        <taxon>Duplodnaviria</taxon>
        <taxon>Heunggongvirae</taxon>
        <taxon>Uroviricota</taxon>
        <taxon>Caudoviricetes</taxon>
        <taxon>Autographivirales</taxon>
        <taxon>Autotranscriptaviridae</taxon>
        <taxon>Studiervirinae</taxon>
        <taxon>Berlinvirus</taxon>
        <taxon>Berlinvirus PC127</taxon>
    </lineage>
</organism>
<evidence type="ECO:0000256" key="1">
    <source>
        <dbReference type="SAM" id="Phobius"/>
    </source>
</evidence>
<feature type="transmembrane region" description="Helical" evidence="1">
    <location>
        <begin position="12"/>
        <end position="31"/>
    </location>
</feature>
<sequence length="32" mass="3454">MRKLFGKLFGEALPVTLLVIAIIVGGALRPFL</sequence>
<accession>A0A9E7T728</accession>
<keyword evidence="1" id="KW-0472">Membrane</keyword>
<proteinExistence type="predicted"/>
<dbReference type="Proteomes" id="UP001059412">
    <property type="component" value="Segment"/>
</dbReference>
<evidence type="ECO:0000313" key="2">
    <source>
        <dbReference type="EMBL" id="UUB18463.1"/>
    </source>
</evidence>
<protein>
    <submittedName>
        <fullName evidence="2">Uncharacterized protein</fullName>
    </submittedName>
</protein>
<name>A0A9E7T728_9CAUD</name>
<evidence type="ECO:0000313" key="3">
    <source>
        <dbReference type="Proteomes" id="UP001059412"/>
    </source>
</evidence>
<keyword evidence="1" id="KW-1133">Transmembrane helix</keyword>
<dbReference type="EMBL" id="ON754979">
    <property type="protein sequence ID" value="UUB18463.1"/>
    <property type="molecule type" value="Genomic_DNA"/>
</dbReference>
<reference evidence="2 3" key="1">
    <citation type="submission" date="2022-06" db="EMBL/GenBank/DDBJ databases">
        <title>Complete genome sequence analysis of a novel Salmonella phage PC127.</title>
        <authorList>
            <person name="Zhuang Y."/>
        </authorList>
    </citation>
    <scope>NUCLEOTIDE SEQUENCE [LARGE SCALE GENOMIC DNA]</scope>
</reference>
<keyword evidence="3" id="KW-1185">Reference proteome</keyword>